<dbReference type="EMBL" id="CP034726">
    <property type="protein sequence ID" value="QBP18618.1"/>
    <property type="molecule type" value="Genomic_DNA"/>
</dbReference>
<dbReference type="CDD" id="cd17992">
    <property type="entry name" value="DEXHc_RecG"/>
    <property type="match status" value="1"/>
</dbReference>
<gene>
    <name evidence="18" type="primary">recG</name>
    <name evidence="18" type="ORF">ELX58_05620</name>
</gene>
<reference evidence="19" key="1">
    <citation type="submission" date="2018-12" db="EMBL/GenBank/DDBJ databases">
        <title>A new species of lactobacillus.</title>
        <authorList>
            <person name="Jian Y."/>
            <person name="Xin L."/>
            <person name="Hong Z.J."/>
            <person name="Ming L.Z."/>
            <person name="Hong X.Z."/>
        </authorList>
    </citation>
    <scope>NUCLEOTIDE SEQUENCE [LARGE SCALE GENOMIC DNA]</scope>
    <source>
        <strain evidence="19">HSLZ-75</strain>
    </source>
</reference>
<evidence type="ECO:0000313" key="18">
    <source>
        <dbReference type="EMBL" id="QBP18618.1"/>
    </source>
</evidence>
<evidence type="ECO:0000256" key="9">
    <source>
        <dbReference type="ARBA" id="ARBA00023172"/>
    </source>
</evidence>
<dbReference type="InterPro" id="IPR001650">
    <property type="entry name" value="Helicase_C-like"/>
</dbReference>
<evidence type="ECO:0000256" key="4">
    <source>
        <dbReference type="ARBA" id="ARBA00022763"/>
    </source>
</evidence>
<dbReference type="SMART" id="SM00487">
    <property type="entry name" value="DEXDc"/>
    <property type="match status" value="1"/>
</dbReference>
<keyword evidence="6 15" id="KW-0347">Helicase</keyword>
<dbReference type="Pfam" id="PF00270">
    <property type="entry name" value="DEAD"/>
    <property type="match status" value="1"/>
</dbReference>
<keyword evidence="3 15" id="KW-0547">Nucleotide-binding</keyword>
<proteinExistence type="inferred from homology"/>
<dbReference type="InterPro" id="IPR014001">
    <property type="entry name" value="Helicase_ATP-bd"/>
</dbReference>
<dbReference type="PANTHER" id="PTHR47964">
    <property type="entry name" value="ATP-DEPENDENT DNA HELICASE HOMOLOG RECG, CHLOROPLASTIC"/>
    <property type="match status" value="1"/>
</dbReference>
<dbReference type="GO" id="GO:0005524">
    <property type="term" value="F:ATP binding"/>
    <property type="evidence" value="ECO:0007669"/>
    <property type="project" value="UniProtKB-KW"/>
</dbReference>
<dbReference type="Proteomes" id="UP000294321">
    <property type="component" value="Chromosome"/>
</dbReference>
<dbReference type="OrthoDB" id="9804325at2"/>
<dbReference type="InterPro" id="IPR011545">
    <property type="entry name" value="DEAD/DEAH_box_helicase_dom"/>
</dbReference>
<dbReference type="Pfam" id="PF00271">
    <property type="entry name" value="Helicase_C"/>
    <property type="match status" value="1"/>
</dbReference>
<feature type="domain" description="Helicase C-terminal" evidence="17">
    <location>
        <begin position="457"/>
        <end position="603"/>
    </location>
</feature>
<dbReference type="SUPFAM" id="SSF50249">
    <property type="entry name" value="Nucleic acid-binding proteins"/>
    <property type="match status" value="1"/>
</dbReference>
<dbReference type="GO" id="GO:0043138">
    <property type="term" value="F:3'-5' DNA helicase activity"/>
    <property type="evidence" value="ECO:0007669"/>
    <property type="project" value="UniProtKB-EC"/>
</dbReference>
<evidence type="ECO:0000256" key="7">
    <source>
        <dbReference type="ARBA" id="ARBA00022840"/>
    </source>
</evidence>
<dbReference type="PROSITE" id="PS51192">
    <property type="entry name" value="HELICASE_ATP_BIND_1"/>
    <property type="match status" value="1"/>
</dbReference>
<keyword evidence="10 15" id="KW-0234">DNA repair</keyword>
<evidence type="ECO:0000256" key="14">
    <source>
        <dbReference type="ARBA" id="ARBA00048988"/>
    </source>
</evidence>
<dbReference type="Gene3D" id="2.40.50.140">
    <property type="entry name" value="Nucleic acid-binding proteins"/>
    <property type="match status" value="1"/>
</dbReference>
<evidence type="ECO:0000256" key="2">
    <source>
        <dbReference type="ARBA" id="ARBA00017846"/>
    </source>
</evidence>
<evidence type="ECO:0000256" key="13">
    <source>
        <dbReference type="ARBA" id="ARBA00034808"/>
    </source>
</evidence>
<keyword evidence="19" id="KW-1185">Reference proteome</keyword>
<evidence type="ECO:0000313" key="19">
    <source>
        <dbReference type="Proteomes" id="UP000294321"/>
    </source>
</evidence>
<comment type="catalytic activity">
    <reaction evidence="12 15">
        <text>Couples ATP hydrolysis with the unwinding of duplex DNA by translocating in the 3'-5' direction.</text>
        <dbReference type="EC" id="5.6.2.4"/>
    </reaction>
</comment>
<keyword evidence="9 15" id="KW-0233">DNA recombination</keyword>
<dbReference type="GO" id="GO:0003677">
    <property type="term" value="F:DNA binding"/>
    <property type="evidence" value="ECO:0007669"/>
    <property type="project" value="UniProtKB-KW"/>
</dbReference>
<evidence type="ECO:0000256" key="10">
    <source>
        <dbReference type="ARBA" id="ARBA00023204"/>
    </source>
</evidence>
<name>A0A4P6ZLP7_9LACO</name>
<evidence type="ECO:0000256" key="15">
    <source>
        <dbReference type="RuleBase" id="RU363016"/>
    </source>
</evidence>
<comment type="function">
    <text evidence="15">Plays a critical role in recombination and DNA repair. Helps process Holliday junction intermediates to mature products by catalyzing branch migration. Has replication fork regression activity, unwinds stalled or blocked replication forks to make a HJ that can be resolved. Has a DNA unwinding activity characteristic of a DNA helicase with 3'-5' polarity.</text>
</comment>
<dbReference type="InterPro" id="IPR033454">
    <property type="entry name" value="RecG_wedge"/>
</dbReference>
<dbReference type="InterPro" id="IPR045562">
    <property type="entry name" value="RecG_dom3_C"/>
</dbReference>
<dbReference type="GO" id="GO:0006281">
    <property type="term" value="P:DNA repair"/>
    <property type="evidence" value="ECO:0007669"/>
    <property type="project" value="UniProtKB-UniRule"/>
</dbReference>
<feature type="domain" description="Helicase ATP-binding" evidence="16">
    <location>
        <begin position="263"/>
        <end position="424"/>
    </location>
</feature>
<evidence type="ECO:0000256" key="8">
    <source>
        <dbReference type="ARBA" id="ARBA00023125"/>
    </source>
</evidence>
<accession>A0A4P6ZLP7</accession>
<keyword evidence="7 15" id="KW-0067">ATP-binding</keyword>
<dbReference type="SMART" id="SM00490">
    <property type="entry name" value="HELICc"/>
    <property type="match status" value="1"/>
</dbReference>
<evidence type="ECO:0000256" key="1">
    <source>
        <dbReference type="ARBA" id="ARBA00007504"/>
    </source>
</evidence>
<dbReference type="RefSeq" id="WP_133442176.1">
    <property type="nucleotide sequence ID" value="NZ_CP034726.1"/>
</dbReference>
<dbReference type="SUPFAM" id="SSF52540">
    <property type="entry name" value="P-loop containing nucleoside triphosphate hydrolases"/>
    <property type="match status" value="2"/>
</dbReference>
<evidence type="ECO:0000256" key="11">
    <source>
        <dbReference type="ARBA" id="ARBA00023235"/>
    </source>
</evidence>
<dbReference type="InterPro" id="IPR027417">
    <property type="entry name" value="P-loop_NTPase"/>
</dbReference>
<evidence type="ECO:0000259" key="17">
    <source>
        <dbReference type="PROSITE" id="PS51194"/>
    </source>
</evidence>
<evidence type="ECO:0000256" key="6">
    <source>
        <dbReference type="ARBA" id="ARBA00022806"/>
    </source>
</evidence>
<dbReference type="PANTHER" id="PTHR47964:SF1">
    <property type="entry name" value="ATP-DEPENDENT DNA HELICASE HOMOLOG RECG, CHLOROPLASTIC"/>
    <property type="match status" value="1"/>
</dbReference>
<dbReference type="NCBIfam" id="NF008168">
    <property type="entry name" value="PRK10917.2-2"/>
    <property type="match status" value="1"/>
</dbReference>
<dbReference type="GO" id="GO:0006310">
    <property type="term" value="P:DNA recombination"/>
    <property type="evidence" value="ECO:0007669"/>
    <property type="project" value="UniProtKB-UniRule"/>
</dbReference>
<dbReference type="NCBIfam" id="NF008165">
    <property type="entry name" value="PRK10917.1-3"/>
    <property type="match status" value="1"/>
</dbReference>
<dbReference type="GO" id="GO:0016887">
    <property type="term" value="F:ATP hydrolysis activity"/>
    <property type="evidence" value="ECO:0007669"/>
    <property type="project" value="RHEA"/>
</dbReference>
<dbReference type="NCBIfam" id="TIGR00643">
    <property type="entry name" value="recG"/>
    <property type="match status" value="1"/>
</dbReference>
<keyword evidence="11" id="KW-0413">Isomerase</keyword>
<keyword evidence="4 15" id="KW-0227">DNA damage</keyword>
<evidence type="ECO:0000256" key="12">
    <source>
        <dbReference type="ARBA" id="ARBA00034617"/>
    </source>
</evidence>
<protein>
    <recommendedName>
        <fullName evidence="2 15">ATP-dependent DNA helicase RecG</fullName>
        <ecNumber evidence="13 15">5.6.2.4</ecNumber>
    </recommendedName>
</protein>
<dbReference type="InterPro" id="IPR047112">
    <property type="entry name" value="RecG/Mfd"/>
</dbReference>
<dbReference type="AlphaFoldDB" id="A0A4P6ZLP7"/>
<dbReference type="Pfam" id="PF17191">
    <property type="entry name" value="RecG_wedge"/>
    <property type="match status" value="1"/>
</dbReference>
<dbReference type="PROSITE" id="PS51194">
    <property type="entry name" value="HELICASE_CTER"/>
    <property type="match status" value="1"/>
</dbReference>
<evidence type="ECO:0000256" key="3">
    <source>
        <dbReference type="ARBA" id="ARBA00022741"/>
    </source>
</evidence>
<evidence type="ECO:0000259" key="16">
    <source>
        <dbReference type="PROSITE" id="PS51192"/>
    </source>
</evidence>
<keyword evidence="5 15" id="KW-0378">Hydrolase</keyword>
<keyword evidence="8" id="KW-0238">DNA-binding</keyword>
<sequence length="672" mass="76050">MKKLSDSVSALKGVGARRQKDLAHLGINSIQDLLTYFPRRLYSSDVVTSPEQLSGLKNKQRVTLKGIATNPTLVFYGYRKSRVNFSVVIGNNPIKVTFFNQPWVKKRVHPQQTILISGYFDKFSQSVKSPRINSTVVYPASKEVRQATIKRLIKEAYGEYHNLIKTYVPPLIQHHYRLETEQTMIHDMHFPKDRRAEQLARRTAKFNEFFLFEMRLQVMKQIEDRHRGVQIHYQADKIGTFINRLPYQLTAAQRKVIGEIDHDLSRPVQMNRLLQGDVGSGKTIVAAIAIYATITAGYQAALMAPTEILAEQHANNFVKVFQGLGINIALLTGDTKPAARRELLPRLANGQIDLVIGTHALIQKGVKYHRLGLAVIDEQHRFGVAQREALRKKGHNPNVLAMTATPIPRTLALTAYGDMDVSIIDQLPKGRKPIETRWIRSKQFPNVLPFIKHFLASHQQIYIVAPLIKPSEAVSMADAETIYKKFKEYLAPEFNVGLLNGQMKDDQKNQIMRDFEANKYQVLVSTTVIEVGVDVANANMMIIFNADNFGLSQLHQLRGRVGRSSKQAYCLLVADPKSETGKKRMSVMERTNNGFLVSQEDLKLRGPGQVLGKEQSGIPQFKVADPIADEVILSCAQQEAIKIVSVKNWQKQPINRELVRRLRMGRTTTVFD</sequence>
<organism evidence="18 19">
    <name type="scientific">Acetilactobacillus jinshanensis</name>
    <dbReference type="NCBI Taxonomy" id="1720083"/>
    <lineage>
        <taxon>Bacteria</taxon>
        <taxon>Bacillati</taxon>
        <taxon>Bacillota</taxon>
        <taxon>Bacilli</taxon>
        <taxon>Lactobacillales</taxon>
        <taxon>Lactobacillaceae</taxon>
        <taxon>Acetilactobacillus</taxon>
    </lineage>
</organism>
<dbReference type="InterPro" id="IPR004609">
    <property type="entry name" value="ATP-dep_DNA_helicase_RecG"/>
</dbReference>
<dbReference type="Gene3D" id="3.40.50.300">
    <property type="entry name" value="P-loop containing nucleotide triphosphate hydrolases"/>
    <property type="match status" value="2"/>
</dbReference>
<comment type="similarity">
    <text evidence="1 15">Belongs to the helicase family. RecG subfamily.</text>
</comment>
<dbReference type="InterPro" id="IPR012340">
    <property type="entry name" value="NA-bd_OB-fold"/>
</dbReference>
<dbReference type="KEGG" id="lji:ELX58_05620"/>
<dbReference type="EC" id="5.6.2.4" evidence="13 15"/>
<dbReference type="Pfam" id="PF19833">
    <property type="entry name" value="RecG_dom3_C"/>
    <property type="match status" value="1"/>
</dbReference>
<evidence type="ECO:0000256" key="5">
    <source>
        <dbReference type="ARBA" id="ARBA00022801"/>
    </source>
</evidence>
<comment type="catalytic activity">
    <reaction evidence="14 15">
        <text>ATP + H2O = ADP + phosphate + H(+)</text>
        <dbReference type="Rhea" id="RHEA:13065"/>
        <dbReference type="ChEBI" id="CHEBI:15377"/>
        <dbReference type="ChEBI" id="CHEBI:15378"/>
        <dbReference type="ChEBI" id="CHEBI:30616"/>
        <dbReference type="ChEBI" id="CHEBI:43474"/>
        <dbReference type="ChEBI" id="CHEBI:456216"/>
        <dbReference type="EC" id="5.6.2.4"/>
    </reaction>
</comment>